<dbReference type="Proteomes" id="UP000789405">
    <property type="component" value="Unassembled WGS sequence"/>
</dbReference>
<feature type="non-terminal residue" evidence="1">
    <location>
        <position position="1"/>
    </location>
</feature>
<protein>
    <submittedName>
        <fullName evidence="1">10869_t:CDS:1</fullName>
    </submittedName>
</protein>
<comment type="caution">
    <text evidence="1">The sequence shown here is derived from an EMBL/GenBank/DDBJ whole genome shotgun (WGS) entry which is preliminary data.</text>
</comment>
<reference evidence="1" key="1">
    <citation type="submission" date="2021-06" db="EMBL/GenBank/DDBJ databases">
        <authorList>
            <person name="Kallberg Y."/>
            <person name="Tangrot J."/>
            <person name="Rosling A."/>
        </authorList>
    </citation>
    <scope>NUCLEOTIDE SEQUENCE</scope>
    <source>
        <strain evidence="1">MA453B</strain>
    </source>
</reference>
<accession>A0A9N9NUK9</accession>
<dbReference type="OrthoDB" id="2389673at2759"/>
<evidence type="ECO:0000313" key="1">
    <source>
        <dbReference type="EMBL" id="CAG8765537.1"/>
    </source>
</evidence>
<name>A0A9N9NUK9_9GLOM</name>
<evidence type="ECO:0000313" key="2">
    <source>
        <dbReference type="Proteomes" id="UP000789405"/>
    </source>
</evidence>
<dbReference type="EMBL" id="CAJVPY010018133">
    <property type="protein sequence ID" value="CAG8765537.1"/>
    <property type="molecule type" value="Genomic_DNA"/>
</dbReference>
<dbReference type="AlphaFoldDB" id="A0A9N9NUK9"/>
<sequence>PVITMSTSSTLYYIEDYELVSAYLTKPKDYEPEPTYLDRPVYLPVYSNRHKEYKATPTCQNKPEVDEIYQASNRYTR</sequence>
<keyword evidence="2" id="KW-1185">Reference proteome</keyword>
<proteinExistence type="predicted"/>
<organism evidence="1 2">
    <name type="scientific">Dentiscutata erythropus</name>
    <dbReference type="NCBI Taxonomy" id="1348616"/>
    <lineage>
        <taxon>Eukaryota</taxon>
        <taxon>Fungi</taxon>
        <taxon>Fungi incertae sedis</taxon>
        <taxon>Mucoromycota</taxon>
        <taxon>Glomeromycotina</taxon>
        <taxon>Glomeromycetes</taxon>
        <taxon>Diversisporales</taxon>
        <taxon>Gigasporaceae</taxon>
        <taxon>Dentiscutata</taxon>
    </lineage>
</organism>
<gene>
    <name evidence="1" type="ORF">DERYTH_LOCUS18202</name>
</gene>